<dbReference type="Pfam" id="PF13473">
    <property type="entry name" value="Cupredoxin_1"/>
    <property type="match status" value="1"/>
</dbReference>
<comment type="caution">
    <text evidence="3">The sequence shown here is derived from an EMBL/GenBank/DDBJ whole genome shotgun (WGS) entry which is preliminary data.</text>
</comment>
<dbReference type="SUPFAM" id="SSF49503">
    <property type="entry name" value="Cupredoxins"/>
    <property type="match status" value="1"/>
</dbReference>
<evidence type="ECO:0000259" key="2">
    <source>
        <dbReference type="Pfam" id="PF13473"/>
    </source>
</evidence>
<organism evidence="3 4">
    <name type="scientific">Nostoc flagelliforme FACHB-838</name>
    <dbReference type="NCBI Taxonomy" id="2692904"/>
    <lineage>
        <taxon>Bacteria</taxon>
        <taxon>Bacillati</taxon>
        <taxon>Cyanobacteriota</taxon>
        <taxon>Cyanophyceae</taxon>
        <taxon>Nostocales</taxon>
        <taxon>Nostocaceae</taxon>
        <taxon>Nostoc</taxon>
    </lineage>
</organism>
<dbReference type="InterPro" id="IPR033138">
    <property type="entry name" value="Cu_oxidase_CS"/>
</dbReference>
<gene>
    <name evidence="3" type="ORF">H6G97_01110</name>
</gene>
<dbReference type="Gene3D" id="2.60.40.420">
    <property type="entry name" value="Cupredoxins - blue copper proteins"/>
    <property type="match status" value="1"/>
</dbReference>
<dbReference type="EMBL" id="JACJSI010000001">
    <property type="protein sequence ID" value="MBD2528223.1"/>
    <property type="molecule type" value="Genomic_DNA"/>
</dbReference>
<sequence>MNKLKRSQTVILLMIAIVLFLMMPCLGDPQLGFPWISSLALASELTPHLTQKSADAEHLTQTNFVSPTSAYTTSSLETQKSPASYRPDVTFKLETSIGEGKFIFSGVGNKINGIANPDLKVKIGEIVQLILVNGEGGEHDIALPDFNTNSDTVVAKGASSVIVFRADKQGVFPYFCTIPGHRQAGMEGRLIVMGKDETQTATSLITSIVRNPTDLPKPISDRSPKLVQVNFEVVELQGQPHPEIFHQDAANKLE</sequence>
<evidence type="ECO:0000313" key="3">
    <source>
        <dbReference type="EMBL" id="MBD2528223.1"/>
    </source>
</evidence>
<proteinExistence type="predicted"/>
<evidence type="ECO:0000256" key="1">
    <source>
        <dbReference type="ARBA" id="ARBA00022723"/>
    </source>
</evidence>
<dbReference type="RefSeq" id="WP_190938893.1">
    <property type="nucleotide sequence ID" value="NZ_JACJSI010000001.1"/>
</dbReference>
<protein>
    <submittedName>
        <fullName evidence="3">Cupredoxin domain-containing protein</fullName>
    </submittedName>
</protein>
<name>A0ABR8DII7_9NOSO</name>
<accession>A0ABR8DII7</accession>
<keyword evidence="1" id="KW-0479">Metal-binding</keyword>
<dbReference type="PROSITE" id="PS00079">
    <property type="entry name" value="MULTICOPPER_OXIDASE1"/>
    <property type="match status" value="1"/>
</dbReference>
<dbReference type="InterPro" id="IPR008972">
    <property type="entry name" value="Cupredoxin"/>
</dbReference>
<keyword evidence="4" id="KW-1185">Reference proteome</keyword>
<evidence type="ECO:0000313" key="4">
    <source>
        <dbReference type="Proteomes" id="UP000623440"/>
    </source>
</evidence>
<feature type="domain" description="EfeO-type cupredoxin-like" evidence="2">
    <location>
        <begin position="118"/>
        <end position="192"/>
    </location>
</feature>
<reference evidence="3 4" key="1">
    <citation type="journal article" date="2020" name="ISME J.">
        <title>Comparative genomics reveals insights into cyanobacterial evolution and habitat adaptation.</title>
        <authorList>
            <person name="Chen M.Y."/>
            <person name="Teng W.K."/>
            <person name="Zhao L."/>
            <person name="Hu C.X."/>
            <person name="Zhou Y.K."/>
            <person name="Han B.P."/>
            <person name="Song L.R."/>
            <person name="Shu W.S."/>
        </authorList>
    </citation>
    <scope>NUCLEOTIDE SEQUENCE [LARGE SCALE GENOMIC DNA]</scope>
    <source>
        <strain evidence="3 4">FACHB-838</strain>
    </source>
</reference>
<dbReference type="Proteomes" id="UP000623440">
    <property type="component" value="Unassembled WGS sequence"/>
</dbReference>
<dbReference type="CDD" id="cd00920">
    <property type="entry name" value="Cupredoxin"/>
    <property type="match status" value="1"/>
</dbReference>
<dbReference type="InterPro" id="IPR028096">
    <property type="entry name" value="EfeO_Cupredoxin"/>
</dbReference>